<dbReference type="GO" id="GO:0005524">
    <property type="term" value="F:ATP binding"/>
    <property type="evidence" value="ECO:0007669"/>
    <property type="project" value="UniProtKB-KW"/>
</dbReference>
<evidence type="ECO:0000256" key="4">
    <source>
        <dbReference type="ARBA" id="ARBA00022840"/>
    </source>
</evidence>
<sequence>MIALRDVGHSFQPSRWLFRRLSLAPAQSQITAILGPNGTGKTTLLRVLCGTLAPREGERIGSDAVGYVPQALAADQGLTALDMVLLGRSRFLGRFEAPARRDTARAQECLDEVGLSSIAGQRYDRLSGGQRQLVLLARALASDPATLVLDEPTSALDLANQGVVLRLMGRLSRERRLSILFTTHHPEHALAVAHRALLLFPDGIHVEGPAETVVDETNLARMYGVPVRRVALTGEDPSAFAIVPLHHLRKTSAAATFAGVPE</sequence>
<dbReference type="InterPro" id="IPR003593">
    <property type="entry name" value="AAA+_ATPase"/>
</dbReference>
<keyword evidence="9" id="KW-1185">Reference proteome</keyword>
<dbReference type="Gene3D" id="3.40.50.300">
    <property type="entry name" value="P-loop containing nucleotide triphosphate hydrolases"/>
    <property type="match status" value="1"/>
</dbReference>
<dbReference type="InterPro" id="IPR003439">
    <property type="entry name" value="ABC_transporter-like_ATP-bd"/>
</dbReference>
<dbReference type="SMART" id="SM00382">
    <property type="entry name" value="AAA"/>
    <property type="match status" value="1"/>
</dbReference>
<keyword evidence="6" id="KW-0406">Ion transport</keyword>
<keyword evidence="5" id="KW-0864">Zinc transport</keyword>
<dbReference type="Proteomes" id="UP001143372">
    <property type="component" value="Unassembled WGS sequence"/>
</dbReference>
<name>A0A9W6J0S3_9HYPH</name>
<protein>
    <submittedName>
        <fullName evidence="8">ABC transporter</fullName>
    </submittedName>
</protein>
<feature type="domain" description="ABC transporter" evidence="7">
    <location>
        <begin position="2"/>
        <end position="226"/>
    </location>
</feature>
<evidence type="ECO:0000256" key="1">
    <source>
        <dbReference type="ARBA" id="ARBA00005417"/>
    </source>
</evidence>
<dbReference type="PANTHER" id="PTHR42734:SF6">
    <property type="entry name" value="MOLYBDATE IMPORT ATP-BINDING PROTEIN MOLC"/>
    <property type="match status" value="1"/>
</dbReference>
<dbReference type="InterPro" id="IPR017871">
    <property type="entry name" value="ABC_transporter-like_CS"/>
</dbReference>
<keyword evidence="3" id="KW-0547">Nucleotide-binding</keyword>
<evidence type="ECO:0000313" key="9">
    <source>
        <dbReference type="Proteomes" id="UP001143372"/>
    </source>
</evidence>
<dbReference type="GO" id="GO:0006829">
    <property type="term" value="P:zinc ion transport"/>
    <property type="evidence" value="ECO:0007669"/>
    <property type="project" value="UniProtKB-KW"/>
</dbReference>
<dbReference type="SUPFAM" id="SSF52540">
    <property type="entry name" value="P-loop containing nucleoside triphosphate hydrolases"/>
    <property type="match status" value="1"/>
</dbReference>
<dbReference type="PANTHER" id="PTHR42734">
    <property type="entry name" value="METAL TRANSPORT SYSTEM ATP-BINDING PROTEIN TM_0124-RELATED"/>
    <property type="match status" value="1"/>
</dbReference>
<comment type="similarity">
    <text evidence="1">Belongs to the ABC transporter superfamily.</text>
</comment>
<evidence type="ECO:0000256" key="2">
    <source>
        <dbReference type="ARBA" id="ARBA00022448"/>
    </source>
</evidence>
<comment type="caution">
    <text evidence="8">The sequence shown here is derived from an EMBL/GenBank/DDBJ whole genome shotgun (WGS) entry which is preliminary data.</text>
</comment>
<evidence type="ECO:0000256" key="6">
    <source>
        <dbReference type="ARBA" id="ARBA00023065"/>
    </source>
</evidence>
<dbReference type="EMBL" id="BSFI01000004">
    <property type="protein sequence ID" value="GLK67324.1"/>
    <property type="molecule type" value="Genomic_DNA"/>
</dbReference>
<evidence type="ECO:0000259" key="7">
    <source>
        <dbReference type="PROSITE" id="PS50893"/>
    </source>
</evidence>
<dbReference type="PROSITE" id="PS00211">
    <property type="entry name" value="ABC_TRANSPORTER_1"/>
    <property type="match status" value="1"/>
</dbReference>
<dbReference type="GO" id="GO:0016887">
    <property type="term" value="F:ATP hydrolysis activity"/>
    <property type="evidence" value="ECO:0007669"/>
    <property type="project" value="InterPro"/>
</dbReference>
<keyword evidence="5" id="KW-0862">Zinc</keyword>
<dbReference type="InterPro" id="IPR050153">
    <property type="entry name" value="Metal_Ion_Import_ABC"/>
</dbReference>
<evidence type="ECO:0000256" key="5">
    <source>
        <dbReference type="ARBA" id="ARBA00022906"/>
    </source>
</evidence>
<dbReference type="AlphaFoldDB" id="A0A9W6J0S3"/>
<reference evidence="8" key="1">
    <citation type="journal article" date="2014" name="Int. J. Syst. Evol. Microbiol.">
        <title>Complete genome sequence of Corynebacterium casei LMG S-19264T (=DSM 44701T), isolated from a smear-ripened cheese.</title>
        <authorList>
            <consortium name="US DOE Joint Genome Institute (JGI-PGF)"/>
            <person name="Walter F."/>
            <person name="Albersmeier A."/>
            <person name="Kalinowski J."/>
            <person name="Ruckert C."/>
        </authorList>
    </citation>
    <scope>NUCLEOTIDE SEQUENCE</scope>
    <source>
        <strain evidence="8">VKM B-2347</strain>
    </source>
</reference>
<dbReference type="RefSeq" id="WP_271167569.1">
    <property type="nucleotide sequence ID" value="NZ_BSFI01000004.1"/>
</dbReference>
<keyword evidence="4" id="KW-0067">ATP-binding</keyword>
<evidence type="ECO:0000313" key="8">
    <source>
        <dbReference type="EMBL" id="GLK67324.1"/>
    </source>
</evidence>
<proteinExistence type="inferred from homology"/>
<evidence type="ECO:0000256" key="3">
    <source>
        <dbReference type="ARBA" id="ARBA00022741"/>
    </source>
</evidence>
<dbReference type="PROSITE" id="PS50893">
    <property type="entry name" value="ABC_TRANSPORTER_2"/>
    <property type="match status" value="1"/>
</dbReference>
<reference evidence="8" key="2">
    <citation type="submission" date="2023-01" db="EMBL/GenBank/DDBJ databases">
        <authorList>
            <person name="Sun Q."/>
            <person name="Evtushenko L."/>
        </authorList>
    </citation>
    <scope>NUCLEOTIDE SEQUENCE</scope>
    <source>
        <strain evidence="8">VKM B-2347</strain>
    </source>
</reference>
<keyword evidence="2" id="KW-0813">Transport</keyword>
<organism evidence="8 9">
    <name type="scientific">Hansschlegelia plantiphila</name>
    <dbReference type="NCBI Taxonomy" id="374655"/>
    <lineage>
        <taxon>Bacteria</taxon>
        <taxon>Pseudomonadati</taxon>
        <taxon>Pseudomonadota</taxon>
        <taxon>Alphaproteobacteria</taxon>
        <taxon>Hyphomicrobiales</taxon>
        <taxon>Methylopilaceae</taxon>
        <taxon>Hansschlegelia</taxon>
    </lineage>
</organism>
<gene>
    <name evidence="8" type="ORF">GCM10008179_09620</name>
</gene>
<accession>A0A9W6J0S3</accession>
<dbReference type="InterPro" id="IPR027417">
    <property type="entry name" value="P-loop_NTPase"/>
</dbReference>
<dbReference type="Pfam" id="PF00005">
    <property type="entry name" value="ABC_tran"/>
    <property type="match status" value="1"/>
</dbReference>